<accession>A0A6I6JGQ5</accession>
<dbReference type="GO" id="GO:0016829">
    <property type="term" value="F:lyase activity"/>
    <property type="evidence" value="ECO:0007669"/>
    <property type="project" value="UniProtKB-KW"/>
</dbReference>
<keyword evidence="7" id="KW-0949">S-adenosyl-L-methionine</keyword>
<keyword evidence="6" id="KW-0004">4Fe-4S</keyword>
<evidence type="ECO:0000259" key="15">
    <source>
        <dbReference type="PROSITE" id="PS51918"/>
    </source>
</evidence>
<dbReference type="PANTHER" id="PTHR43787">
    <property type="entry name" value="FEMO COFACTOR BIOSYNTHESIS PROTEIN NIFB-RELATED"/>
    <property type="match status" value="1"/>
</dbReference>
<evidence type="ECO:0000256" key="8">
    <source>
        <dbReference type="ARBA" id="ARBA00022723"/>
    </source>
</evidence>
<sequence>MTKKDTTKHPCFNKAEAGSCGRVHLPVAPKCNIQCNYCNRKYDCVNESRPGVTSGVLKPFQAAEYMDKVLEKEPRITVAGIAGPGDPFANPAETLETMRLLNKKHPHLLFCLSSNGMGILPYLDDIAELGVSHVTITISAVDPKIGAKIYSWVKDGKVVYRGEQGAKILLERQLAAIKGLKERGITVKINSIVIPGINDDHIVEVAKVCSELGADIQNMIPLKPTQDTPFAELPEPGRETVLPLRKEAGEYIEQMTHCKRCRADAVGLLSDDQSVALCGTLQACSKLKPLEVEMAKPYVAVATREGMLVNQHLGEAKSFQIWGEAETGGFRMVEERPAPQAGCGPQRWSELAKTLHDCRAVLCAAMGETPKMLLEEHGIQGHVVDGFIEDALRFVFEGGDINALKVRRSGIGSAGCAGGGGGCG</sequence>
<evidence type="ECO:0000313" key="17">
    <source>
        <dbReference type="Proteomes" id="UP000428328"/>
    </source>
</evidence>
<evidence type="ECO:0000256" key="6">
    <source>
        <dbReference type="ARBA" id="ARBA00022485"/>
    </source>
</evidence>
<dbReference type="Gene3D" id="3.30.420.130">
    <property type="entry name" value="Dinitrogenase iron-molybdenum cofactor biosynthesis domain"/>
    <property type="match status" value="1"/>
</dbReference>
<protein>
    <recommendedName>
        <fullName evidence="5">FeMo cofactor biosynthesis protein NifB</fullName>
    </recommendedName>
    <alternativeName>
        <fullName evidence="14">Nitrogenase cofactor maturase NifB</fullName>
    </alternativeName>
    <alternativeName>
        <fullName evidence="13">Radical SAM assemblase NifB</fullName>
    </alternativeName>
</protein>
<dbReference type="SFLD" id="SFLDG01067">
    <property type="entry name" value="SPASM/twitch_domain_containing"/>
    <property type="match status" value="1"/>
</dbReference>
<feature type="domain" description="Radical SAM core" evidence="15">
    <location>
        <begin position="17"/>
        <end position="264"/>
    </location>
</feature>
<evidence type="ECO:0000256" key="4">
    <source>
        <dbReference type="ARBA" id="ARBA00006804"/>
    </source>
</evidence>
<dbReference type="SMART" id="SM00729">
    <property type="entry name" value="Elp3"/>
    <property type="match status" value="1"/>
</dbReference>
<dbReference type="SUPFAM" id="SSF102114">
    <property type="entry name" value="Radical SAM enzymes"/>
    <property type="match status" value="1"/>
</dbReference>
<keyword evidence="11" id="KW-0535">Nitrogen fixation</keyword>
<comment type="function">
    <text evidence="2">Involved in the biosynthesis of the iron-molybdenum cofactor (FeMo-co or M-cluster) found in the dinitrogenase enzyme of the nitrogenase complex in nitrogen-fixing microorganisms. NifB catalyzes the crucial step of radical SAM-dependent carbide insertion that occurs concomitant with the insertion of a 9th sulfur and the rearrangement/coupling of two [4Fe-4S] clusters into a [8Fe-9S-C] cluster, the precursor to the M-cluster.</text>
</comment>
<dbReference type="PANTHER" id="PTHR43787:SF13">
    <property type="entry name" value="FEMO COFACTOR BIOSYNTHESIS PROTEIN NIFB"/>
    <property type="match status" value="1"/>
</dbReference>
<dbReference type="GO" id="GO:0032324">
    <property type="term" value="P:molybdopterin cofactor biosynthetic process"/>
    <property type="evidence" value="ECO:0007669"/>
    <property type="project" value="UniProtKB-ARBA"/>
</dbReference>
<dbReference type="SFLD" id="SFLDF00281">
    <property type="entry name" value="FeMo_cofactor_biosynthesis_pro"/>
    <property type="match status" value="1"/>
</dbReference>
<dbReference type="InterPro" id="IPR036105">
    <property type="entry name" value="DiNase_FeMo-co_biosyn_sf"/>
</dbReference>
<evidence type="ECO:0000256" key="11">
    <source>
        <dbReference type="ARBA" id="ARBA00023231"/>
    </source>
</evidence>
<dbReference type="InterPro" id="IPR058240">
    <property type="entry name" value="rSAM_sf"/>
</dbReference>
<dbReference type="RefSeq" id="WP_158947560.1">
    <property type="nucleotide sequence ID" value="NZ_CP046400.1"/>
</dbReference>
<dbReference type="SUPFAM" id="SSF53146">
    <property type="entry name" value="Nitrogenase accessory factor-like"/>
    <property type="match status" value="1"/>
</dbReference>
<dbReference type="GO" id="GO:0051539">
    <property type="term" value="F:4 iron, 4 sulfur cluster binding"/>
    <property type="evidence" value="ECO:0007669"/>
    <property type="project" value="UniProtKB-KW"/>
</dbReference>
<keyword evidence="8" id="KW-0479">Metal-binding</keyword>
<dbReference type="InterPro" id="IPR006638">
    <property type="entry name" value="Elp3/MiaA/NifB-like_rSAM"/>
</dbReference>
<evidence type="ECO:0000256" key="1">
    <source>
        <dbReference type="ARBA" id="ARBA00001966"/>
    </source>
</evidence>
<evidence type="ECO:0000256" key="13">
    <source>
        <dbReference type="ARBA" id="ARBA00030926"/>
    </source>
</evidence>
<comment type="pathway">
    <text evidence="3">Cofactor biosynthesis; Fe-Mo cofactor biosynthesis.</text>
</comment>
<comment type="cofactor">
    <cofactor evidence="1">
        <name>[4Fe-4S] cluster</name>
        <dbReference type="ChEBI" id="CHEBI:49883"/>
    </cofactor>
</comment>
<dbReference type="Pfam" id="PF02579">
    <property type="entry name" value="Nitro_FeMo-Co"/>
    <property type="match status" value="1"/>
</dbReference>
<evidence type="ECO:0000256" key="9">
    <source>
        <dbReference type="ARBA" id="ARBA00023004"/>
    </source>
</evidence>
<evidence type="ECO:0000256" key="5">
    <source>
        <dbReference type="ARBA" id="ARBA00021702"/>
    </source>
</evidence>
<dbReference type="PROSITE" id="PS01305">
    <property type="entry name" value="MOAA_NIFB_PQQE"/>
    <property type="match status" value="1"/>
</dbReference>
<dbReference type="InterPro" id="IPR000385">
    <property type="entry name" value="MoaA_NifB_PqqE_Fe-S-bd_CS"/>
</dbReference>
<reference evidence="16 17" key="1">
    <citation type="submission" date="2019-11" db="EMBL/GenBank/DDBJ databases">
        <authorList>
            <person name="Zheng R.K."/>
            <person name="Sun C.M."/>
        </authorList>
    </citation>
    <scope>NUCLEOTIDE SEQUENCE [LARGE SCALE GENOMIC DNA]</scope>
    <source>
        <strain evidence="16 17">SRB007</strain>
    </source>
</reference>
<evidence type="ECO:0000256" key="14">
    <source>
        <dbReference type="ARBA" id="ARBA00032102"/>
    </source>
</evidence>
<dbReference type="GO" id="GO:0046872">
    <property type="term" value="F:metal ion binding"/>
    <property type="evidence" value="ECO:0007669"/>
    <property type="project" value="UniProtKB-KW"/>
</dbReference>
<dbReference type="InterPro" id="IPR013785">
    <property type="entry name" value="Aldolase_TIM"/>
</dbReference>
<name>A0A6I6JGQ5_9BACT</name>
<evidence type="ECO:0000256" key="3">
    <source>
        <dbReference type="ARBA" id="ARBA00005155"/>
    </source>
</evidence>
<comment type="similarity">
    <text evidence="4">Belongs to the radical SAM superfamily. NifB family.</text>
</comment>
<dbReference type="Gene3D" id="3.20.20.70">
    <property type="entry name" value="Aldolase class I"/>
    <property type="match status" value="1"/>
</dbReference>
<dbReference type="CDD" id="cd01335">
    <property type="entry name" value="Radical_SAM"/>
    <property type="match status" value="1"/>
</dbReference>
<evidence type="ECO:0000256" key="10">
    <source>
        <dbReference type="ARBA" id="ARBA00023014"/>
    </source>
</evidence>
<evidence type="ECO:0000256" key="12">
    <source>
        <dbReference type="ARBA" id="ARBA00023239"/>
    </source>
</evidence>
<keyword evidence="17" id="KW-1185">Reference proteome</keyword>
<dbReference type="InterPro" id="IPR003731">
    <property type="entry name" value="Di-Nase_FeMo-co_biosynth"/>
</dbReference>
<dbReference type="InterPro" id="IPR007197">
    <property type="entry name" value="rSAM"/>
</dbReference>
<proteinExistence type="inferred from homology"/>
<dbReference type="UniPathway" id="UPA00782"/>
<dbReference type="KEGG" id="psel:GM415_09435"/>
<gene>
    <name evidence="16" type="ORF">GM415_09435</name>
</gene>
<dbReference type="SFLD" id="SFLDG01068">
    <property type="entry name" value="FeMo_cofactor_biosynthesis_pro"/>
    <property type="match status" value="1"/>
</dbReference>
<evidence type="ECO:0000313" key="16">
    <source>
        <dbReference type="EMBL" id="QGY40339.1"/>
    </source>
</evidence>
<dbReference type="Proteomes" id="UP000428328">
    <property type="component" value="Chromosome"/>
</dbReference>
<dbReference type="Pfam" id="PF04055">
    <property type="entry name" value="Radical_SAM"/>
    <property type="match status" value="1"/>
</dbReference>
<keyword evidence="10" id="KW-0411">Iron-sulfur</keyword>
<dbReference type="AlphaFoldDB" id="A0A6I6JGQ5"/>
<keyword evidence="9" id="KW-0408">Iron</keyword>
<dbReference type="PROSITE" id="PS51918">
    <property type="entry name" value="RADICAL_SAM"/>
    <property type="match status" value="1"/>
</dbReference>
<evidence type="ECO:0000256" key="7">
    <source>
        <dbReference type="ARBA" id="ARBA00022691"/>
    </source>
</evidence>
<evidence type="ECO:0000256" key="2">
    <source>
        <dbReference type="ARBA" id="ARBA00003522"/>
    </source>
</evidence>
<keyword evidence="12" id="KW-0456">Lyase</keyword>
<dbReference type="SFLD" id="SFLDS00029">
    <property type="entry name" value="Radical_SAM"/>
    <property type="match status" value="1"/>
</dbReference>
<organism evidence="16 17">
    <name type="scientific">Pseudodesulfovibrio cashew</name>
    <dbReference type="NCBI Taxonomy" id="2678688"/>
    <lineage>
        <taxon>Bacteria</taxon>
        <taxon>Pseudomonadati</taxon>
        <taxon>Thermodesulfobacteriota</taxon>
        <taxon>Desulfovibrionia</taxon>
        <taxon>Desulfovibrionales</taxon>
        <taxon>Desulfovibrionaceae</taxon>
    </lineage>
</organism>
<dbReference type="EMBL" id="CP046400">
    <property type="protein sequence ID" value="QGY40339.1"/>
    <property type="molecule type" value="Genomic_DNA"/>
</dbReference>